<gene>
    <name evidence="1" type="ORF">JOF29_005755</name>
</gene>
<organism evidence="1 2">
    <name type="scientific">Kribbella aluminosa</name>
    <dbReference type="NCBI Taxonomy" id="416017"/>
    <lineage>
        <taxon>Bacteria</taxon>
        <taxon>Bacillati</taxon>
        <taxon>Actinomycetota</taxon>
        <taxon>Actinomycetes</taxon>
        <taxon>Propionibacteriales</taxon>
        <taxon>Kribbellaceae</taxon>
        <taxon>Kribbella</taxon>
    </lineage>
</organism>
<reference evidence="1 2" key="1">
    <citation type="submission" date="2021-03" db="EMBL/GenBank/DDBJ databases">
        <title>Sequencing the genomes of 1000 actinobacteria strains.</title>
        <authorList>
            <person name="Klenk H.-P."/>
        </authorList>
    </citation>
    <scope>NUCLEOTIDE SEQUENCE [LARGE SCALE GENOMIC DNA]</scope>
    <source>
        <strain evidence="1 2">DSM 18824</strain>
    </source>
</reference>
<protein>
    <submittedName>
        <fullName evidence="1">Uncharacterized protein</fullName>
    </submittedName>
</protein>
<dbReference type="EMBL" id="JAGINT010000002">
    <property type="protein sequence ID" value="MBP2354645.1"/>
    <property type="molecule type" value="Genomic_DNA"/>
</dbReference>
<evidence type="ECO:0000313" key="1">
    <source>
        <dbReference type="EMBL" id="MBP2354645.1"/>
    </source>
</evidence>
<proteinExistence type="predicted"/>
<sequence length="173" mass="18628">MIFPVGHGAGPRASDQYVVRVGGTAEQLSEAEFGVWVCAHQSADLDEVLAVCADADIEDAGQHLDELLRRGLVVQVDDVTAFAQQYRLLPLFIGLGNRPDDPQQFAIGLPGLEPLAVVPATTYELWQWGWVAPSLWAHCEVLGTIGERPQLDVVLDGVSALLSDFVAVLDPVS</sequence>
<dbReference type="Proteomes" id="UP000755585">
    <property type="component" value="Unassembled WGS sequence"/>
</dbReference>
<evidence type="ECO:0000313" key="2">
    <source>
        <dbReference type="Proteomes" id="UP000755585"/>
    </source>
</evidence>
<name>A0ABS4USN9_9ACTN</name>
<comment type="caution">
    <text evidence="1">The sequence shown here is derived from an EMBL/GenBank/DDBJ whole genome shotgun (WGS) entry which is preliminary data.</text>
</comment>
<accession>A0ABS4USN9</accession>
<keyword evidence="2" id="KW-1185">Reference proteome</keyword>
<dbReference type="RefSeq" id="WP_209697422.1">
    <property type="nucleotide sequence ID" value="NZ_BAAAVU010000008.1"/>
</dbReference>